<organism evidence="1">
    <name type="scientific">Hordeum vulgare subsp. vulgare</name>
    <name type="common">Domesticated barley</name>
    <dbReference type="NCBI Taxonomy" id="112509"/>
    <lineage>
        <taxon>Eukaryota</taxon>
        <taxon>Viridiplantae</taxon>
        <taxon>Streptophyta</taxon>
        <taxon>Embryophyta</taxon>
        <taxon>Tracheophyta</taxon>
        <taxon>Spermatophyta</taxon>
        <taxon>Magnoliopsida</taxon>
        <taxon>Liliopsida</taxon>
        <taxon>Poales</taxon>
        <taxon>Poaceae</taxon>
        <taxon>BOP clade</taxon>
        <taxon>Pooideae</taxon>
        <taxon>Triticodae</taxon>
        <taxon>Triticeae</taxon>
        <taxon>Hordeinae</taxon>
        <taxon>Hordeum</taxon>
    </lineage>
</organism>
<feature type="non-terminal residue" evidence="1">
    <location>
        <position position="1"/>
    </location>
</feature>
<sequence length="72" mass="8097">REPGFVHTWFLKDMWPNIGYSYQIGQEQHDGTMAWGKSSTLHTSYYPGQASLQRVIVFSDMGLGAKDGSSEL</sequence>
<proteinExistence type="evidence at transcript level"/>
<name>F2EIX1_HORVV</name>
<dbReference type="EMBL" id="AK376098">
    <property type="protein sequence ID" value="BAK07293.1"/>
    <property type="molecule type" value="mRNA"/>
</dbReference>
<evidence type="ECO:0000313" key="1">
    <source>
        <dbReference type="EMBL" id="BAK07293.1"/>
    </source>
</evidence>
<dbReference type="AlphaFoldDB" id="F2EIX1"/>
<accession>F2EIX1</accession>
<reference evidence="1" key="1">
    <citation type="journal article" date="2011" name="Plant Physiol.">
        <title>Comprehensive sequence analysis of 24,783 barley full-length cDNAs derived from 12 clone libraries.</title>
        <authorList>
            <person name="Matsumoto T."/>
            <person name="Tanaka T."/>
            <person name="Sakai H."/>
            <person name="Amano N."/>
            <person name="Kanamori H."/>
            <person name="Kurita K."/>
            <person name="Kikuta A."/>
            <person name="Kamiya K."/>
            <person name="Yamamoto M."/>
            <person name="Ikawa H."/>
            <person name="Fujii N."/>
            <person name="Hori K."/>
            <person name="Itoh T."/>
            <person name="Sato K."/>
        </authorList>
    </citation>
    <scope>NUCLEOTIDE SEQUENCE</scope>
    <source>
        <tissue evidence="1">Flower</tissue>
    </source>
</reference>
<protein>
    <submittedName>
        <fullName evidence="1">Predicted protein</fullName>
    </submittedName>
</protein>
<dbReference type="PANTHER" id="PTHR45778">
    <property type="entry name" value="PURPLE ACID PHOSPHATASE-RELATED"/>
    <property type="match status" value="1"/>
</dbReference>
<dbReference type="PANTHER" id="PTHR45778:SF9">
    <property type="entry name" value="PURPLE ACID PHOSPHATASE"/>
    <property type="match status" value="1"/>
</dbReference>